<accession>L0DH58</accession>
<name>L0DH58_SINAD</name>
<dbReference type="EMBL" id="CP003364">
    <property type="protein sequence ID" value="AGA28001.1"/>
    <property type="molecule type" value="Genomic_DNA"/>
</dbReference>
<feature type="signal peptide" evidence="2">
    <location>
        <begin position="1"/>
        <end position="26"/>
    </location>
</feature>
<dbReference type="HOGENOM" id="CLU_551950_0_0_0"/>
<evidence type="ECO:0000313" key="4">
    <source>
        <dbReference type="Proteomes" id="UP000010798"/>
    </source>
</evidence>
<evidence type="ECO:0000256" key="1">
    <source>
        <dbReference type="SAM" id="MobiDB-lite"/>
    </source>
</evidence>
<feature type="compositionally biased region" description="Low complexity" evidence="1">
    <location>
        <begin position="445"/>
        <end position="474"/>
    </location>
</feature>
<dbReference type="AlphaFoldDB" id="L0DH58"/>
<gene>
    <name evidence="3" type="ordered locus">Sinac_3765</name>
</gene>
<evidence type="ECO:0000313" key="3">
    <source>
        <dbReference type="EMBL" id="AGA28001.1"/>
    </source>
</evidence>
<dbReference type="RefSeq" id="WP_015247140.1">
    <property type="nucleotide sequence ID" value="NC_019892.1"/>
</dbReference>
<evidence type="ECO:0008006" key="5">
    <source>
        <dbReference type="Google" id="ProtNLM"/>
    </source>
</evidence>
<proteinExistence type="predicted"/>
<evidence type="ECO:0000256" key="2">
    <source>
        <dbReference type="SAM" id="SignalP"/>
    </source>
</evidence>
<dbReference type="Proteomes" id="UP000010798">
    <property type="component" value="Chromosome"/>
</dbReference>
<sequence length="494" mass="52344">MSPKNPLLTAGLTVLGLFGFAPLGVADPTPPAPSGPKASVAPTPSHAVLLLTNGRLCEGTISENGTDYVVHTKFGTLSYPKRDVEKRAGSVREVYEYLLERLPARDPDEHMKLALWCLNQKMKPEATAQLKEVVKLSPAHAQALSMLEKIGGAEEREAHRDPAFTLANNRPEEFDSALAGRAQRGLEISALPPIPGLPKALGVKRADEFSRHIDPILQNRCSKCHNEQFAGTFQLIRYKTKADRTREARSANLDAVLALIDMENPAKSEFLSTTLRAHGNGANARPIFRGASDQEYRTLSTWVNSLRVNPAPTNIAAQPSRIGTPAPSEGEVFAAGRSGQMPLPPLTPTPASPTAGRFDPSVSIGVPPPAFTAEQLEAIEYQKTHPDVNPGGQFPSPFAVSGARPKLESAPQARAVPPGAPKFDPATGAPLFDPVTGASLNPELPAGSVPSASATPPAVPPAAATAKAASATPKQPVKLDPALLEKALMNRYAP</sequence>
<dbReference type="eggNOG" id="ENOG50330CS">
    <property type="taxonomic scope" value="Bacteria"/>
</dbReference>
<dbReference type="STRING" id="886293.Sinac_3765"/>
<dbReference type="OrthoDB" id="251278at2"/>
<reference evidence="3 4" key="1">
    <citation type="submission" date="2012-02" db="EMBL/GenBank/DDBJ databases">
        <title>Complete sequence of chromosome of Singulisphaera acidiphila DSM 18658.</title>
        <authorList>
            <consortium name="US DOE Joint Genome Institute (JGI-PGF)"/>
            <person name="Lucas S."/>
            <person name="Copeland A."/>
            <person name="Lapidus A."/>
            <person name="Glavina del Rio T."/>
            <person name="Dalin E."/>
            <person name="Tice H."/>
            <person name="Bruce D."/>
            <person name="Goodwin L."/>
            <person name="Pitluck S."/>
            <person name="Peters L."/>
            <person name="Ovchinnikova G."/>
            <person name="Chertkov O."/>
            <person name="Kyrpides N."/>
            <person name="Mavromatis K."/>
            <person name="Ivanova N."/>
            <person name="Brettin T."/>
            <person name="Detter J.C."/>
            <person name="Han C."/>
            <person name="Larimer F."/>
            <person name="Land M."/>
            <person name="Hauser L."/>
            <person name="Markowitz V."/>
            <person name="Cheng J.-F."/>
            <person name="Hugenholtz P."/>
            <person name="Woyke T."/>
            <person name="Wu D."/>
            <person name="Tindall B."/>
            <person name="Pomrenke H."/>
            <person name="Brambilla E."/>
            <person name="Klenk H.-P."/>
            <person name="Eisen J.A."/>
        </authorList>
    </citation>
    <scope>NUCLEOTIDE SEQUENCE [LARGE SCALE GENOMIC DNA]</scope>
    <source>
        <strain evidence="4">ATCC BAA-1392 / DSM 18658 / VKM B-2454 / MOB10</strain>
    </source>
</reference>
<feature type="chain" id="PRO_5003940259" description="Cytochrome c domain-containing protein" evidence="2">
    <location>
        <begin position="27"/>
        <end position="494"/>
    </location>
</feature>
<dbReference type="KEGG" id="saci:Sinac_3765"/>
<keyword evidence="4" id="KW-1185">Reference proteome</keyword>
<organism evidence="3 4">
    <name type="scientific">Singulisphaera acidiphila (strain ATCC BAA-1392 / DSM 18658 / VKM B-2454 / MOB10)</name>
    <dbReference type="NCBI Taxonomy" id="886293"/>
    <lineage>
        <taxon>Bacteria</taxon>
        <taxon>Pseudomonadati</taxon>
        <taxon>Planctomycetota</taxon>
        <taxon>Planctomycetia</taxon>
        <taxon>Isosphaerales</taxon>
        <taxon>Isosphaeraceae</taxon>
        <taxon>Singulisphaera</taxon>
    </lineage>
</organism>
<keyword evidence="2" id="KW-0732">Signal</keyword>
<protein>
    <recommendedName>
        <fullName evidence="5">Cytochrome c domain-containing protein</fullName>
    </recommendedName>
</protein>
<feature type="region of interest" description="Disordered" evidence="1">
    <location>
        <begin position="384"/>
        <end position="479"/>
    </location>
</feature>